<dbReference type="GO" id="GO:0006508">
    <property type="term" value="P:proteolysis"/>
    <property type="evidence" value="ECO:0007669"/>
    <property type="project" value="UniProtKB-KW"/>
</dbReference>
<keyword evidence="1 5" id="KW-0645">Protease</keyword>
<accession>A0A0P5JGU1</accession>
<sequence>MAPTRVLQLMVSTIFTALFASVLSPRSAVTASIYQTSDAIVIEAGDVGDDQSTYQNVLLSNSFMKEKERSCFTRDGRFGSCMTIRSCYPNIKLPQLRHLGPWTTAIRGTCNYFAEDEKMVYGVCCSKQPDGDDYDELGDGFHQPFSTVSANIHDGPAHSSNTPWLLNAPLGQANTHKTNEWIKGFIDSKQSIPCGAGPAKLLSFEDQRIVGGTDAVRHSWPGIAGLRYSGFLFCAGSLVAPTKILTAAHCVDWITDSAIDKLSVDLGMHDKDQGDALLTKMVSRLVIHKGWMPTTMYNDIAILTLDSPVTYTPAISPFCLPPPGLADRYVGSEAAIIGWGDVQEGGPGKPVLQQATVQIAANMKCRKIYPLLAYSMLCAGAPGRDTCQGDSGGPLLVRSSFGSPWTVAGIVSYGIGCAKPGIPGVYTRVTSFRPWIRFHLLF</sequence>
<evidence type="ECO:0000256" key="3">
    <source>
        <dbReference type="ARBA" id="ARBA00022825"/>
    </source>
</evidence>
<dbReference type="InterPro" id="IPR001254">
    <property type="entry name" value="Trypsin_dom"/>
</dbReference>
<dbReference type="PROSITE" id="PS00135">
    <property type="entry name" value="TRYPSIN_SER"/>
    <property type="match status" value="1"/>
</dbReference>
<dbReference type="SMART" id="SM00020">
    <property type="entry name" value="Tryp_SPc"/>
    <property type="match status" value="1"/>
</dbReference>
<proteinExistence type="predicted"/>
<organism evidence="5">
    <name type="scientific">Daphnia magna</name>
    <dbReference type="NCBI Taxonomy" id="35525"/>
    <lineage>
        <taxon>Eukaryota</taxon>
        <taxon>Metazoa</taxon>
        <taxon>Ecdysozoa</taxon>
        <taxon>Arthropoda</taxon>
        <taxon>Crustacea</taxon>
        <taxon>Branchiopoda</taxon>
        <taxon>Diplostraca</taxon>
        <taxon>Cladocera</taxon>
        <taxon>Anomopoda</taxon>
        <taxon>Daphniidae</taxon>
        <taxon>Daphnia</taxon>
    </lineage>
</organism>
<keyword evidence="2" id="KW-0378">Hydrolase</keyword>
<keyword evidence="5" id="KW-0472">Membrane</keyword>
<keyword evidence="5" id="KW-0812">Transmembrane</keyword>
<dbReference type="PANTHER" id="PTHR24252">
    <property type="entry name" value="ACROSIN-RELATED"/>
    <property type="match status" value="1"/>
</dbReference>
<dbReference type="PROSITE" id="PS00134">
    <property type="entry name" value="TRYPSIN_HIS"/>
    <property type="match status" value="1"/>
</dbReference>
<dbReference type="InterPro" id="IPR018114">
    <property type="entry name" value="TRYPSIN_HIS"/>
</dbReference>
<dbReference type="PANTHER" id="PTHR24252:SF7">
    <property type="entry name" value="HYALIN"/>
    <property type="match status" value="1"/>
</dbReference>
<dbReference type="InterPro" id="IPR033116">
    <property type="entry name" value="TRYPSIN_SER"/>
</dbReference>
<dbReference type="InterPro" id="IPR043504">
    <property type="entry name" value="Peptidase_S1_PA_chymotrypsin"/>
</dbReference>
<evidence type="ECO:0000256" key="1">
    <source>
        <dbReference type="ARBA" id="ARBA00022670"/>
    </source>
</evidence>
<dbReference type="PRINTS" id="PR00722">
    <property type="entry name" value="CHYMOTRYPSIN"/>
</dbReference>
<dbReference type="CDD" id="cd00190">
    <property type="entry name" value="Tryp_SPc"/>
    <property type="match status" value="1"/>
</dbReference>
<dbReference type="Gene3D" id="2.40.10.10">
    <property type="entry name" value="Trypsin-like serine proteases"/>
    <property type="match status" value="1"/>
</dbReference>
<keyword evidence="4" id="KW-1015">Disulfide bond</keyword>
<dbReference type="Pfam" id="PF00089">
    <property type="entry name" value="Trypsin"/>
    <property type="match status" value="1"/>
</dbReference>
<dbReference type="InterPro" id="IPR009003">
    <property type="entry name" value="Peptidase_S1_PA"/>
</dbReference>
<name>A0A0P5JGU1_9CRUS</name>
<dbReference type="GO" id="GO:0004252">
    <property type="term" value="F:serine-type endopeptidase activity"/>
    <property type="evidence" value="ECO:0007669"/>
    <property type="project" value="InterPro"/>
</dbReference>
<evidence type="ECO:0000256" key="4">
    <source>
        <dbReference type="ARBA" id="ARBA00023157"/>
    </source>
</evidence>
<reference evidence="5" key="1">
    <citation type="submission" date="2015-10" db="EMBL/GenBank/DDBJ databases">
        <title>EvidentialGene: Evidence-directed Construction of Complete mRNA Transcriptomes without Genomes.</title>
        <authorList>
            <person name="Gilbert D.G."/>
        </authorList>
    </citation>
    <scope>NUCLEOTIDE SEQUENCE</scope>
</reference>
<dbReference type="OrthoDB" id="10012881at2759"/>
<evidence type="ECO:0000313" key="5">
    <source>
        <dbReference type="EMBL" id="JAN29623.1"/>
    </source>
</evidence>
<dbReference type="AlphaFoldDB" id="A0A0P5JGU1"/>
<protein>
    <submittedName>
        <fullName evidence="5">Transmembrane protease serine 11D</fullName>
    </submittedName>
</protein>
<dbReference type="PROSITE" id="PS50240">
    <property type="entry name" value="TRYPSIN_DOM"/>
    <property type="match status" value="1"/>
</dbReference>
<dbReference type="InterPro" id="IPR001314">
    <property type="entry name" value="Peptidase_S1A"/>
</dbReference>
<dbReference type="SUPFAM" id="SSF50494">
    <property type="entry name" value="Trypsin-like serine proteases"/>
    <property type="match status" value="1"/>
</dbReference>
<evidence type="ECO:0000256" key="2">
    <source>
        <dbReference type="ARBA" id="ARBA00022801"/>
    </source>
</evidence>
<dbReference type="EMBL" id="GDIQ01065114">
    <property type="protein sequence ID" value="JAN29623.1"/>
    <property type="molecule type" value="Transcribed_RNA"/>
</dbReference>
<dbReference type="FunFam" id="2.40.10.10:FF:000006">
    <property type="entry name" value="Serine proteinase stubble"/>
    <property type="match status" value="1"/>
</dbReference>
<keyword evidence="3" id="KW-0720">Serine protease</keyword>